<name>A0ABZ1UBX2_9ACTN</name>
<dbReference type="EMBL" id="CP108110">
    <property type="protein sequence ID" value="WUQ88370.1"/>
    <property type="molecule type" value="Genomic_DNA"/>
</dbReference>
<dbReference type="PANTHER" id="PTHR36974">
    <property type="entry name" value="MEMBRANE PROTEIN-RELATED"/>
    <property type="match status" value="1"/>
</dbReference>
<evidence type="ECO:0008006" key="4">
    <source>
        <dbReference type="Google" id="ProtNLM"/>
    </source>
</evidence>
<accession>A0ABZ1UBX2</accession>
<feature type="transmembrane region" description="Helical" evidence="1">
    <location>
        <begin position="36"/>
        <end position="56"/>
    </location>
</feature>
<keyword evidence="1" id="KW-1133">Transmembrane helix</keyword>
<feature type="transmembrane region" description="Helical" evidence="1">
    <location>
        <begin position="93"/>
        <end position="111"/>
    </location>
</feature>
<evidence type="ECO:0000256" key="1">
    <source>
        <dbReference type="SAM" id="Phobius"/>
    </source>
</evidence>
<sequence length="155" mass="15898">MEPLIALVVGFTAARLAGLLGVGALAGWQPALRAGLVAMFLLTAIAHFAPALRPDIVGMVPPWMPRAGLLVTVTGLLEAAGAIGLLVPTTARWAAGGLIALMIAMFPANVSAARRHVAQGDPLGPRTLLQILYIAAAAATLVRTPRHRVSATCTA</sequence>
<keyword evidence="1" id="KW-0812">Transmembrane</keyword>
<evidence type="ECO:0000313" key="2">
    <source>
        <dbReference type="EMBL" id="WUQ88370.1"/>
    </source>
</evidence>
<protein>
    <recommendedName>
        <fullName evidence="4">DoxX family protein</fullName>
    </recommendedName>
</protein>
<dbReference type="PANTHER" id="PTHR36974:SF1">
    <property type="entry name" value="DOXX FAMILY MEMBRANE PROTEIN"/>
    <property type="match status" value="1"/>
</dbReference>
<feature type="transmembrane region" description="Helical" evidence="1">
    <location>
        <begin position="68"/>
        <end position="87"/>
    </location>
</feature>
<evidence type="ECO:0000313" key="3">
    <source>
        <dbReference type="Proteomes" id="UP001432222"/>
    </source>
</evidence>
<gene>
    <name evidence="2" type="ORF">OHA16_38475</name>
</gene>
<reference evidence="2" key="1">
    <citation type="submission" date="2022-10" db="EMBL/GenBank/DDBJ databases">
        <title>The complete genomes of actinobacterial strains from the NBC collection.</title>
        <authorList>
            <person name="Joergensen T.S."/>
            <person name="Alvarez Arevalo M."/>
            <person name="Sterndorff E.B."/>
            <person name="Faurdal D."/>
            <person name="Vuksanovic O."/>
            <person name="Mourched A.-S."/>
            <person name="Charusanti P."/>
            <person name="Shaw S."/>
            <person name="Blin K."/>
            <person name="Weber T."/>
        </authorList>
    </citation>
    <scope>NUCLEOTIDE SEQUENCE</scope>
    <source>
        <strain evidence="2">NBC_00222</strain>
    </source>
</reference>
<dbReference type="RefSeq" id="WP_328958917.1">
    <property type="nucleotide sequence ID" value="NZ_CP108110.1"/>
</dbReference>
<keyword evidence="1" id="KW-0472">Membrane</keyword>
<keyword evidence="3" id="KW-1185">Reference proteome</keyword>
<organism evidence="2 3">
    <name type="scientific">Kitasatospora purpeofusca</name>
    <dbReference type="NCBI Taxonomy" id="67352"/>
    <lineage>
        <taxon>Bacteria</taxon>
        <taxon>Bacillati</taxon>
        <taxon>Actinomycetota</taxon>
        <taxon>Actinomycetes</taxon>
        <taxon>Kitasatosporales</taxon>
        <taxon>Streptomycetaceae</taxon>
        <taxon>Kitasatospora</taxon>
    </lineage>
</organism>
<feature type="transmembrane region" description="Helical" evidence="1">
    <location>
        <begin position="123"/>
        <end position="142"/>
    </location>
</feature>
<dbReference type="Proteomes" id="UP001432222">
    <property type="component" value="Chromosome"/>
</dbReference>
<proteinExistence type="predicted"/>